<keyword evidence="2" id="KW-0812">Transmembrane</keyword>
<dbReference type="EMBL" id="VSRR010008795">
    <property type="protein sequence ID" value="MPC49315.1"/>
    <property type="molecule type" value="Genomic_DNA"/>
</dbReference>
<accession>A0A5B7FVF2</accession>
<dbReference type="AlphaFoldDB" id="A0A5B7FVF2"/>
<gene>
    <name evidence="3" type="ORF">E2C01_043113</name>
</gene>
<evidence type="ECO:0000256" key="1">
    <source>
        <dbReference type="SAM" id="MobiDB-lite"/>
    </source>
</evidence>
<evidence type="ECO:0000256" key="2">
    <source>
        <dbReference type="SAM" id="Phobius"/>
    </source>
</evidence>
<dbReference type="Proteomes" id="UP000324222">
    <property type="component" value="Unassembled WGS sequence"/>
</dbReference>
<evidence type="ECO:0000313" key="4">
    <source>
        <dbReference type="Proteomes" id="UP000324222"/>
    </source>
</evidence>
<name>A0A5B7FVF2_PORTR</name>
<feature type="transmembrane region" description="Helical" evidence="2">
    <location>
        <begin position="231"/>
        <end position="250"/>
    </location>
</feature>
<keyword evidence="4" id="KW-1185">Reference proteome</keyword>
<proteinExistence type="predicted"/>
<feature type="region of interest" description="Disordered" evidence="1">
    <location>
        <begin position="88"/>
        <end position="196"/>
    </location>
</feature>
<keyword evidence="2" id="KW-0472">Membrane</keyword>
<protein>
    <submittedName>
        <fullName evidence="3">Uncharacterized protein</fullName>
    </submittedName>
</protein>
<feature type="compositionally biased region" description="Low complexity" evidence="1">
    <location>
        <begin position="185"/>
        <end position="196"/>
    </location>
</feature>
<organism evidence="3 4">
    <name type="scientific">Portunus trituberculatus</name>
    <name type="common">Swimming crab</name>
    <name type="synonym">Neptunus trituberculatus</name>
    <dbReference type="NCBI Taxonomy" id="210409"/>
    <lineage>
        <taxon>Eukaryota</taxon>
        <taxon>Metazoa</taxon>
        <taxon>Ecdysozoa</taxon>
        <taxon>Arthropoda</taxon>
        <taxon>Crustacea</taxon>
        <taxon>Multicrustacea</taxon>
        <taxon>Malacostraca</taxon>
        <taxon>Eumalacostraca</taxon>
        <taxon>Eucarida</taxon>
        <taxon>Decapoda</taxon>
        <taxon>Pleocyemata</taxon>
        <taxon>Brachyura</taxon>
        <taxon>Eubrachyura</taxon>
        <taxon>Portunoidea</taxon>
        <taxon>Portunidae</taxon>
        <taxon>Portuninae</taxon>
        <taxon>Portunus</taxon>
    </lineage>
</organism>
<keyword evidence="2" id="KW-1133">Transmembrane helix</keyword>
<evidence type="ECO:0000313" key="3">
    <source>
        <dbReference type="EMBL" id="MPC49315.1"/>
    </source>
</evidence>
<comment type="caution">
    <text evidence="3">The sequence shown here is derived from an EMBL/GenBank/DDBJ whole genome shotgun (WGS) entry which is preliminary data.</text>
</comment>
<reference evidence="3 4" key="1">
    <citation type="submission" date="2019-05" db="EMBL/GenBank/DDBJ databases">
        <title>Another draft genome of Portunus trituberculatus and its Hox gene families provides insights of decapod evolution.</title>
        <authorList>
            <person name="Jeong J.-H."/>
            <person name="Song I."/>
            <person name="Kim S."/>
            <person name="Choi T."/>
            <person name="Kim D."/>
            <person name="Ryu S."/>
            <person name="Kim W."/>
        </authorList>
    </citation>
    <scope>NUCLEOTIDE SEQUENCE [LARGE SCALE GENOMIC DNA]</scope>
    <source>
        <tissue evidence="3">Muscle</tissue>
    </source>
</reference>
<sequence length="272" mass="29471">MVTRLASCSSPGVSVRVLTPDGAAWSATSCMRVYFSRRSACGHTAGDEDHRRGGPREECCGEQSAPLCQLSPLRPSCLRLFTSDSLRAPQGLSRIPPRNKEPRGAPGRGTRSPPSSRGWRIRGGEGDWDQTESDWSSGRARGRRKKGGREAGRRGGAGPGGSWTERVVVRAPGAPTRRPAELQNGRPGRPSQGPLRRLLRPLRGPAAHDKIPSAGEPRYRRIRDKGKRREARVVGMMVLAVLVVVGGGGGDGDGWWWWGRCRGFLVLCDGLL</sequence>